<dbReference type="EMBL" id="MU273508">
    <property type="protein sequence ID" value="KAI0033995.1"/>
    <property type="molecule type" value="Genomic_DNA"/>
</dbReference>
<comment type="caution">
    <text evidence="1">The sequence shown here is derived from an EMBL/GenBank/DDBJ whole genome shotgun (WGS) entry which is preliminary data.</text>
</comment>
<name>A0ACB8QQV7_9AGAM</name>
<reference evidence="1" key="2">
    <citation type="journal article" date="2022" name="New Phytol.">
        <title>Evolutionary transition to the ectomycorrhizal habit in the genomes of a hyperdiverse lineage of mushroom-forming fungi.</title>
        <authorList>
            <person name="Looney B."/>
            <person name="Miyauchi S."/>
            <person name="Morin E."/>
            <person name="Drula E."/>
            <person name="Courty P.E."/>
            <person name="Kohler A."/>
            <person name="Kuo A."/>
            <person name="LaButti K."/>
            <person name="Pangilinan J."/>
            <person name="Lipzen A."/>
            <person name="Riley R."/>
            <person name="Andreopoulos W."/>
            <person name="He G."/>
            <person name="Johnson J."/>
            <person name="Nolan M."/>
            <person name="Tritt A."/>
            <person name="Barry K.W."/>
            <person name="Grigoriev I.V."/>
            <person name="Nagy L.G."/>
            <person name="Hibbett D."/>
            <person name="Henrissat B."/>
            <person name="Matheny P.B."/>
            <person name="Labbe J."/>
            <person name="Martin F.M."/>
        </authorList>
    </citation>
    <scope>NUCLEOTIDE SEQUENCE</scope>
    <source>
        <strain evidence="1">EC-137</strain>
    </source>
</reference>
<evidence type="ECO:0000313" key="2">
    <source>
        <dbReference type="Proteomes" id="UP000814128"/>
    </source>
</evidence>
<proteinExistence type="predicted"/>
<evidence type="ECO:0000313" key="1">
    <source>
        <dbReference type="EMBL" id="KAI0033995.1"/>
    </source>
</evidence>
<organism evidence="1 2">
    <name type="scientific">Vararia minispora EC-137</name>
    <dbReference type="NCBI Taxonomy" id="1314806"/>
    <lineage>
        <taxon>Eukaryota</taxon>
        <taxon>Fungi</taxon>
        <taxon>Dikarya</taxon>
        <taxon>Basidiomycota</taxon>
        <taxon>Agaricomycotina</taxon>
        <taxon>Agaricomycetes</taxon>
        <taxon>Russulales</taxon>
        <taxon>Lachnocladiaceae</taxon>
        <taxon>Vararia</taxon>
    </lineage>
</organism>
<gene>
    <name evidence="1" type="ORF">K488DRAFT_77558</name>
</gene>
<keyword evidence="2" id="KW-1185">Reference proteome</keyword>
<dbReference type="Proteomes" id="UP000814128">
    <property type="component" value="Unassembled WGS sequence"/>
</dbReference>
<sequence length="464" mass="52277">MSEYNGIDASPPMARWMKDTLDRSFFHRLIPVLAARVSPEKTAEILRAQPLRKTVLDLPKIKSIVPDPGNPNGDKLLLLRVQHEADLTPEARGYLRAHGTTFTIYTLKLNYDYWTADDILHAILPEELLDGAPSGFAAVGHLAHLNLNDEYLPYKHVIGQVIMDKNKSIRTVVNKLNSIDTKFRFFKMELIAGEPNYVVQHSELDCRFIFDFTQVYWNSRLSAEHERLVSLFRPTEVVADVFAGVGPFALPAAKKGCGVLANDLNPSSYKYLQANIQDNKVTDLVRPSCEDGRDFIRNVVWEVLDSPLAPYTPRLSRSEERARKKAKLANTPYPEEEADTSSRSVPRNRIAHFVMNLPDSAITFLDAFRGILKHPRGCDSVAAAAAVAYAEMPMVHCHCFTREMVQESAERDIRQRVGEQLGRALGADDEVSLHLVRSVAPNKDMYCISFRLPRDVAFDLVTSE</sequence>
<reference evidence="1" key="1">
    <citation type="submission" date="2021-02" db="EMBL/GenBank/DDBJ databases">
        <authorList>
            <consortium name="DOE Joint Genome Institute"/>
            <person name="Ahrendt S."/>
            <person name="Looney B.P."/>
            <person name="Miyauchi S."/>
            <person name="Morin E."/>
            <person name="Drula E."/>
            <person name="Courty P.E."/>
            <person name="Chicoki N."/>
            <person name="Fauchery L."/>
            <person name="Kohler A."/>
            <person name="Kuo A."/>
            <person name="Labutti K."/>
            <person name="Pangilinan J."/>
            <person name="Lipzen A."/>
            <person name="Riley R."/>
            <person name="Andreopoulos W."/>
            <person name="He G."/>
            <person name="Johnson J."/>
            <person name="Barry K.W."/>
            <person name="Grigoriev I.V."/>
            <person name="Nagy L."/>
            <person name="Hibbett D."/>
            <person name="Henrissat B."/>
            <person name="Matheny P.B."/>
            <person name="Labbe J."/>
            <person name="Martin F."/>
        </authorList>
    </citation>
    <scope>NUCLEOTIDE SEQUENCE</scope>
    <source>
        <strain evidence="1">EC-137</strain>
    </source>
</reference>
<accession>A0ACB8QQV7</accession>
<protein>
    <submittedName>
        <fullName evidence="1">Met-10+ like-protein-domain-containing protein</fullName>
    </submittedName>
</protein>